<evidence type="ECO:0000313" key="2">
    <source>
        <dbReference type="Proteomes" id="UP000033651"/>
    </source>
</evidence>
<dbReference type="RefSeq" id="WP_045829308.1">
    <property type="nucleotide sequence ID" value="NZ_JZRB01000018.1"/>
</dbReference>
<sequence>MQLVLDDDSDIPLPLDAPTREAWLVQYGRAELDGGIERLRRRVAERFALSLIECLDTDLKPPTAAQLTFATDIARQLGVSLPAEAIRYRGEAMAFIRRYADLLGERRRRQPPHLPD</sequence>
<dbReference type="EMBL" id="JZRB01000018">
    <property type="protein sequence ID" value="KJV34782.1"/>
    <property type="molecule type" value="Genomic_DNA"/>
</dbReference>
<reference evidence="1 2" key="1">
    <citation type="submission" date="2015-03" db="EMBL/GenBank/DDBJ databases">
        <title>Draft genome sequence of Luteibacter yeojuensis strain SU11.</title>
        <authorList>
            <person name="Sulaiman J."/>
            <person name="Priya K."/>
            <person name="Chan K.-G."/>
        </authorList>
    </citation>
    <scope>NUCLEOTIDE SEQUENCE [LARGE SCALE GENOMIC DNA]</scope>
    <source>
        <strain evidence="1 2">SU11</strain>
    </source>
</reference>
<organism evidence="1 2">
    <name type="scientific">Luteibacter yeojuensis</name>
    <dbReference type="NCBI Taxonomy" id="345309"/>
    <lineage>
        <taxon>Bacteria</taxon>
        <taxon>Pseudomonadati</taxon>
        <taxon>Pseudomonadota</taxon>
        <taxon>Gammaproteobacteria</taxon>
        <taxon>Lysobacterales</taxon>
        <taxon>Rhodanobacteraceae</taxon>
        <taxon>Luteibacter</taxon>
    </lineage>
</organism>
<accession>A0A0F3KUZ6</accession>
<keyword evidence="2" id="KW-1185">Reference proteome</keyword>
<proteinExistence type="predicted"/>
<protein>
    <submittedName>
        <fullName evidence="1">Uncharacterized protein</fullName>
    </submittedName>
</protein>
<dbReference type="OrthoDB" id="5957461at2"/>
<gene>
    <name evidence="1" type="ORF">VI08_09350</name>
</gene>
<evidence type="ECO:0000313" key="1">
    <source>
        <dbReference type="EMBL" id="KJV34782.1"/>
    </source>
</evidence>
<dbReference type="Proteomes" id="UP000033651">
    <property type="component" value="Unassembled WGS sequence"/>
</dbReference>
<dbReference type="AlphaFoldDB" id="A0A0F3KUZ6"/>
<name>A0A0F3KUZ6_9GAMM</name>
<comment type="caution">
    <text evidence="1">The sequence shown here is derived from an EMBL/GenBank/DDBJ whole genome shotgun (WGS) entry which is preliminary data.</text>
</comment>
<dbReference type="PATRIC" id="fig|345309.4.peg.1099"/>